<protein>
    <submittedName>
        <fullName evidence="1">Transcriptional regulator</fullName>
    </submittedName>
</protein>
<accession>A0A2I8VS59</accession>
<keyword evidence="1" id="KW-0614">Plasmid</keyword>
<dbReference type="Proteomes" id="UP000236584">
    <property type="component" value="Plasmid unnamed5"/>
</dbReference>
<dbReference type="KEGG" id="srub:C2R22_24620"/>
<keyword evidence="2" id="KW-1185">Reference proteome</keyword>
<evidence type="ECO:0000313" key="1">
    <source>
        <dbReference type="EMBL" id="AUV84716.1"/>
    </source>
</evidence>
<dbReference type="Gene3D" id="1.10.10.10">
    <property type="entry name" value="Winged helix-like DNA-binding domain superfamily/Winged helix DNA-binding domain"/>
    <property type="match status" value="1"/>
</dbReference>
<gene>
    <name evidence="1" type="ORF">C2R22_24620</name>
</gene>
<proteinExistence type="predicted"/>
<name>A0A2I8VS59_9EURY</name>
<geneLocation type="plasmid" evidence="1 2">
    <name>unnamed5</name>
</geneLocation>
<dbReference type="InterPro" id="IPR036390">
    <property type="entry name" value="WH_DNA-bd_sf"/>
</dbReference>
<organism evidence="1 2">
    <name type="scientific">Salinigranum rubrum</name>
    <dbReference type="NCBI Taxonomy" id="755307"/>
    <lineage>
        <taxon>Archaea</taxon>
        <taxon>Methanobacteriati</taxon>
        <taxon>Methanobacteriota</taxon>
        <taxon>Stenosarchaea group</taxon>
        <taxon>Halobacteria</taxon>
        <taxon>Halobacteriales</taxon>
        <taxon>Haloferacaceae</taxon>
        <taxon>Salinigranum</taxon>
    </lineage>
</organism>
<dbReference type="SUPFAM" id="SSF46785">
    <property type="entry name" value="Winged helix' DNA-binding domain"/>
    <property type="match status" value="1"/>
</dbReference>
<dbReference type="EMBL" id="CP026314">
    <property type="protein sequence ID" value="AUV84716.1"/>
    <property type="molecule type" value="Genomic_DNA"/>
</dbReference>
<evidence type="ECO:0000313" key="2">
    <source>
        <dbReference type="Proteomes" id="UP000236584"/>
    </source>
</evidence>
<reference evidence="1 2" key="1">
    <citation type="submission" date="2018-01" db="EMBL/GenBank/DDBJ databases">
        <title>Complete genome sequence of Salinigranum rubrum GX10T, an extremely halophilic archaeon isolated from a marine solar saltern.</title>
        <authorList>
            <person name="Han S."/>
        </authorList>
    </citation>
    <scope>NUCLEOTIDE SEQUENCE [LARGE SCALE GENOMIC DNA]</scope>
    <source>
        <strain evidence="1 2">GX10</strain>
        <plasmid evidence="2">Plasmid unnamed5</plasmid>
    </source>
</reference>
<dbReference type="AlphaFoldDB" id="A0A2I8VS59"/>
<dbReference type="InterPro" id="IPR036388">
    <property type="entry name" value="WH-like_DNA-bd_sf"/>
</dbReference>
<dbReference type="OrthoDB" id="285635at2157"/>
<sequence length="102" mass="11232">MRPRVPWMNEVDDAILEFFQALRAPGTGAVAMTPGGVHYNIVERAGASSKSRSTFSRRMSDLADAGLLEIVDDDRSFYIITDLGIGYLEGTVDRDEIPDPRA</sequence>